<protein>
    <recommendedName>
        <fullName evidence="5">HEAT repeat protein</fullName>
    </recommendedName>
</protein>
<feature type="region of interest" description="Disordered" evidence="1">
    <location>
        <begin position="940"/>
        <end position="1016"/>
    </location>
</feature>
<dbReference type="RefSeq" id="WP_145186576.1">
    <property type="nucleotide sequence ID" value="NZ_CP036290.1"/>
</dbReference>
<sequence length="1016" mass="104928" precursor="true">MYHLTATLLHGLLSAVVATSGSYAARESGGAEPGPVIGAAETVRMADAQEDGAAAAESRAASAPVAAQKRARAALLSGVPRADRRAEIREASVAPLSAERAADPDERVRRVGTPVPPGLTAARTKDRRTARAAALEQLAQEWQGLDGPDLIQVLDSLLIDVGTSDETWAAAAAMAGDLRITRLAPRLAAALDIAPTSDIARRVAAARRALHGLYGVWFEGSEEVLPLATLVEGPALATYRAQLLGLEERLLAQLTRLWVHQPDAAVLALVDLSPRVRVAAARSVAASVSSGTLDAAVAADALLAAADAEIDSDALCAQLEALSPLLQVRSADDPRVERGRAIIARGASEAPISVQHCLARLAAALPWQVGGDVPPASTARAAFELTQTALERVAASQPIDADVLIGVLQSQRSLSHSFAEQAVGLEPALSTAILSLFDRPEATREVRLAAASALVDLASVDDLASLVARCDQAQDFAVRFALSGAIAGLVPRIGLATPGARDLLQLLPKLVAAPEEQLRVRALAILDGLTADVTPAQLAELDLDIAYLIDSWPLETGVASRETLERLIRRLGRPQDLESMLQRDTFATAAARGPRQAASVVTVLASSNPGLLLRSARVLANIDDPEQLESALVEALQLGVGIDLDDAPTTGPPAPGTSPGANGAGVEPNSGTDAPGDAGADDGTGASSAEAELLAAQSAEFVGWALQLRALTGTLGSRGRPSGPDGSAPRPVLVPRILDALVRIHVPRAGLSAWERARAAALFAFDAGRAPDVVDRAFVEALDRAPAEDTDASVFGLRAERARFLVEAQRQPEALALYRELFREAGPSELTALGRRGLREYERLARAEPSDGTAAERARILLALVALDSWATLDRARRVEELFELLNAVNDAHVKPYAVRALELTEASGLTDPAQWEGIEGGGQVLEDLGELLSGVANAAEFGGAPPSDGGGAEEAAAPRATDASAPVGEAPVGDPDPAEETPSADDGAAGEGTGADGTGADGTGAGRPTPPGSGS</sequence>
<feature type="signal peptide" evidence="2">
    <location>
        <begin position="1"/>
        <end position="24"/>
    </location>
</feature>
<feature type="compositionally biased region" description="Low complexity" evidence="1">
    <location>
        <begin position="943"/>
        <end position="967"/>
    </location>
</feature>
<evidence type="ECO:0000256" key="2">
    <source>
        <dbReference type="SAM" id="SignalP"/>
    </source>
</evidence>
<evidence type="ECO:0000256" key="1">
    <source>
        <dbReference type="SAM" id="MobiDB-lite"/>
    </source>
</evidence>
<dbReference type="InterPro" id="IPR016024">
    <property type="entry name" value="ARM-type_fold"/>
</dbReference>
<evidence type="ECO:0000313" key="4">
    <source>
        <dbReference type="Proteomes" id="UP000319342"/>
    </source>
</evidence>
<dbReference type="AlphaFoldDB" id="A0A518CZJ0"/>
<reference evidence="3 4" key="1">
    <citation type="submission" date="2019-02" db="EMBL/GenBank/DDBJ databases">
        <title>Deep-cultivation of Planctomycetes and their phenomic and genomic characterization uncovers novel biology.</title>
        <authorList>
            <person name="Wiegand S."/>
            <person name="Jogler M."/>
            <person name="Boedeker C."/>
            <person name="Pinto D."/>
            <person name="Vollmers J."/>
            <person name="Rivas-Marin E."/>
            <person name="Kohn T."/>
            <person name="Peeters S.H."/>
            <person name="Heuer A."/>
            <person name="Rast P."/>
            <person name="Oberbeckmann S."/>
            <person name="Bunk B."/>
            <person name="Jeske O."/>
            <person name="Meyerdierks A."/>
            <person name="Storesund J.E."/>
            <person name="Kallscheuer N."/>
            <person name="Luecker S."/>
            <person name="Lage O.M."/>
            <person name="Pohl T."/>
            <person name="Merkel B.J."/>
            <person name="Hornburger P."/>
            <person name="Mueller R.-W."/>
            <person name="Bruemmer F."/>
            <person name="Labrenz M."/>
            <person name="Spormann A.M."/>
            <person name="Op den Camp H."/>
            <person name="Overmann J."/>
            <person name="Amann R."/>
            <person name="Jetten M.S.M."/>
            <person name="Mascher T."/>
            <person name="Medema M.H."/>
            <person name="Devos D.P."/>
            <person name="Kaster A.-K."/>
            <person name="Ovreas L."/>
            <person name="Rohde M."/>
            <person name="Galperin M.Y."/>
            <person name="Jogler C."/>
        </authorList>
    </citation>
    <scope>NUCLEOTIDE SEQUENCE [LARGE SCALE GENOMIC DNA]</scope>
    <source>
        <strain evidence="3 4">Pla163</strain>
    </source>
</reference>
<evidence type="ECO:0008006" key="5">
    <source>
        <dbReference type="Google" id="ProtNLM"/>
    </source>
</evidence>
<feature type="region of interest" description="Disordered" evidence="1">
    <location>
        <begin position="643"/>
        <end position="688"/>
    </location>
</feature>
<name>A0A518CZJ0_9BACT</name>
<keyword evidence="2" id="KW-0732">Signal</keyword>
<accession>A0A518CZJ0</accession>
<proteinExistence type="predicted"/>
<dbReference type="SUPFAM" id="SSF48371">
    <property type="entry name" value="ARM repeat"/>
    <property type="match status" value="1"/>
</dbReference>
<feature type="compositionally biased region" description="Low complexity" evidence="1">
    <location>
        <begin position="657"/>
        <end position="688"/>
    </location>
</feature>
<dbReference type="EMBL" id="CP036290">
    <property type="protein sequence ID" value="QDU84650.1"/>
    <property type="molecule type" value="Genomic_DNA"/>
</dbReference>
<gene>
    <name evidence="3" type="ORF">Pla163_17610</name>
</gene>
<feature type="chain" id="PRO_5021809596" description="HEAT repeat protein" evidence="2">
    <location>
        <begin position="25"/>
        <end position="1016"/>
    </location>
</feature>
<organism evidence="3 4">
    <name type="scientific">Rohdeia mirabilis</name>
    <dbReference type="NCBI Taxonomy" id="2528008"/>
    <lineage>
        <taxon>Bacteria</taxon>
        <taxon>Pseudomonadati</taxon>
        <taxon>Planctomycetota</taxon>
        <taxon>Planctomycetia</taxon>
        <taxon>Planctomycetia incertae sedis</taxon>
        <taxon>Rohdeia</taxon>
    </lineage>
</organism>
<keyword evidence="4" id="KW-1185">Reference proteome</keyword>
<dbReference type="Proteomes" id="UP000319342">
    <property type="component" value="Chromosome"/>
</dbReference>
<feature type="compositionally biased region" description="Gly residues" evidence="1">
    <location>
        <begin position="990"/>
        <end position="1006"/>
    </location>
</feature>
<evidence type="ECO:0000313" key="3">
    <source>
        <dbReference type="EMBL" id="QDU84650.1"/>
    </source>
</evidence>